<dbReference type="GO" id="GO:0016020">
    <property type="term" value="C:membrane"/>
    <property type="evidence" value="ECO:0007669"/>
    <property type="project" value="UniProtKB-SubCell"/>
</dbReference>
<dbReference type="GO" id="GO:0140359">
    <property type="term" value="F:ABC-type transporter activity"/>
    <property type="evidence" value="ECO:0007669"/>
    <property type="project" value="InterPro"/>
</dbReference>
<dbReference type="InterPro" id="IPR027417">
    <property type="entry name" value="P-loop_NTPase"/>
</dbReference>
<dbReference type="PROSITE" id="PS50893">
    <property type="entry name" value="ABC_TRANSPORTER_2"/>
    <property type="match status" value="2"/>
</dbReference>
<accession>A0A1Y1X6A0</accession>
<name>A0A1Y1X6A0_9FUNG</name>
<organism evidence="11 12">
    <name type="scientific">Anaeromyces robustus</name>
    <dbReference type="NCBI Taxonomy" id="1754192"/>
    <lineage>
        <taxon>Eukaryota</taxon>
        <taxon>Fungi</taxon>
        <taxon>Fungi incertae sedis</taxon>
        <taxon>Chytridiomycota</taxon>
        <taxon>Chytridiomycota incertae sedis</taxon>
        <taxon>Neocallimastigomycetes</taxon>
        <taxon>Neocallimastigales</taxon>
        <taxon>Neocallimastigaceae</taxon>
        <taxon>Anaeromyces</taxon>
    </lineage>
</organism>
<evidence type="ECO:0000256" key="2">
    <source>
        <dbReference type="ARBA" id="ARBA00008869"/>
    </source>
</evidence>
<dbReference type="GO" id="GO:0005524">
    <property type="term" value="F:ATP binding"/>
    <property type="evidence" value="ECO:0007669"/>
    <property type="project" value="UniProtKB-KW"/>
</dbReference>
<feature type="domain" description="ABC transporter" evidence="10">
    <location>
        <begin position="503"/>
        <end position="745"/>
    </location>
</feature>
<dbReference type="FunFam" id="3.40.50.300:FF:000335">
    <property type="entry name" value="ATP binding cassette subfamily A member 5"/>
    <property type="match status" value="1"/>
</dbReference>
<evidence type="ECO:0000256" key="6">
    <source>
        <dbReference type="ARBA" id="ARBA00022840"/>
    </source>
</evidence>
<dbReference type="SMART" id="SM00382">
    <property type="entry name" value="AAA"/>
    <property type="match status" value="2"/>
</dbReference>
<dbReference type="Pfam" id="PF12698">
    <property type="entry name" value="ABC2_membrane_3"/>
    <property type="match status" value="2"/>
</dbReference>
<evidence type="ECO:0000313" key="11">
    <source>
        <dbReference type="EMBL" id="ORX80834.1"/>
    </source>
</evidence>
<dbReference type="GO" id="GO:0016887">
    <property type="term" value="F:ATP hydrolysis activity"/>
    <property type="evidence" value="ECO:0007669"/>
    <property type="project" value="InterPro"/>
</dbReference>
<keyword evidence="5" id="KW-0547">Nucleotide-binding</keyword>
<evidence type="ECO:0000313" key="12">
    <source>
        <dbReference type="Proteomes" id="UP000193944"/>
    </source>
</evidence>
<comment type="subcellular location">
    <subcellularLocation>
        <location evidence="1">Membrane</location>
        <topology evidence="1">Multi-pass membrane protein</topology>
    </subcellularLocation>
</comment>
<feature type="transmembrane region" description="Helical" evidence="9">
    <location>
        <begin position="1057"/>
        <end position="1082"/>
    </location>
</feature>
<dbReference type="Pfam" id="PF00005">
    <property type="entry name" value="ABC_tran"/>
    <property type="match status" value="2"/>
</dbReference>
<proteinExistence type="inferred from homology"/>
<keyword evidence="12" id="KW-1185">Reference proteome</keyword>
<feature type="transmembrane region" description="Helical" evidence="9">
    <location>
        <begin position="265"/>
        <end position="284"/>
    </location>
</feature>
<feature type="transmembrane region" description="Helical" evidence="9">
    <location>
        <begin position="833"/>
        <end position="853"/>
    </location>
</feature>
<feature type="transmembrane region" description="Helical" evidence="9">
    <location>
        <begin position="1010"/>
        <end position="1037"/>
    </location>
</feature>
<dbReference type="InterPro" id="IPR013525">
    <property type="entry name" value="ABC2_TM"/>
</dbReference>
<dbReference type="InterPro" id="IPR017871">
    <property type="entry name" value="ABC_transporter-like_CS"/>
</dbReference>
<keyword evidence="7 9" id="KW-1133">Transmembrane helix</keyword>
<dbReference type="FunFam" id="3.40.50.300:FF:002275">
    <property type="entry name" value="ATP-binding cassette, subfamily A (ABC1), member 16"/>
    <property type="match status" value="1"/>
</dbReference>
<evidence type="ECO:0000256" key="7">
    <source>
        <dbReference type="ARBA" id="ARBA00022989"/>
    </source>
</evidence>
<feature type="transmembrane region" description="Helical" evidence="9">
    <location>
        <begin position="370"/>
        <end position="389"/>
    </location>
</feature>
<feature type="transmembrane region" description="Helical" evidence="9">
    <location>
        <begin position="439"/>
        <end position="460"/>
    </location>
</feature>
<dbReference type="GO" id="GO:0005319">
    <property type="term" value="F:lipid transporter activity"/>
    <property type="evidence" value="ECO:0007669"/>
    <property type="project" value="TreeGrafter"/>
</dbReference>
<feature type="transmembrane region" description="Helical" evidence="9">
    <location>
        <begin position="20"/>
        <end position="42"/>
    </location>
</feature>
<dbReference type="InterPro" id="IPR003439">
    <property type="entry name" value="ABC_transporter-like_ATP-bd"/>
</dbReference>
<feature type="transmembrane region" description="Helical" evidence="9">
    <location>
        <begin position="1088"/>
        <end position="1113"/>
    </location>
</feature>
<evidence type="ECO:0000256" key="1">
    <source>
        <dbReference type="ARBA" id="ARBA00004141"/>
    </source>
</evidence>
<dbReference type="EMBL" id="MCFG01000134">
    <property type="protein sequence ID" value="ORX80834.1"/>
    <property type="molecule type" value="Genomic_DNA"/>
</dbReference>
<dbReference type="OrthoDB" id="2109100at2759"/>
<keyword evidence="3" id="KW-0813">Transport</keyword>
<gene>
    <name evidence="11" type="ORF">BCR32DRAFT_268653</name>
</gene>
<protein>
    <recommendedName>
        <fullName evidence="10">ABC transporter domain-containing protein</fullName>
    </recommendedName>
</protein>
<evidence type="ECO:0000259" key="10">
    <source>
        <dbReference type="PROSITE" id="PS50893"/>
    </source>
</evidence>
<reference evidence="11 12" key="2">
    <citation type="submission" date="2016-08" db="EMBL/GenBank/DDBJ databases">
        <title>Pervasive Adenine N6-methylation of Active Genes in Fungi.</title>
        <authorList>
            <consortium name="DOE Joint Genome Institute"/>
            <person name="Mondo S.J."/>
            <person name="Dannebaum R.O."/>
            <person name="Kuo R.C."/>
            <person name="Labutti K."/>
            <person name="Haridas S."/>
            <person name="Kuo A."/>
            <person name="Salamov A."/>
            <person name="Ahrendt S.R."/>
            <person name="Lipzen A."/>
            <person name="Sullivan W."/>
            <person name="Andreopoulos W.B."/>
            <person name="Clum A."/>
            <person name="Lindquist E."/>
            <person name="Daum C."/>
            <person name="Ramamoorthy G.K."/>
            <person name="Gryganskyi A."/>
            <person name="Culley D."/>
            <person name="Magnuson J.K."/>
            <person name="James T.Y."/>
            <person name="O'Malley M.A."/>
            <person name="Stajich J.E."/>
            <person name="Spatafora J.W."/>
            <person name="Visel A."/>
            <person name="Grigoriev I.V."/>
        </authorList>
    </citation>
    <scope>NUCLEOTIDE SEQUENCE [LARGE SCALE GENOMIC DNA]</scope>
    <source>
        <strain evidence="11 12">S4</strain>
    </source>
</reference>
<feature type="domain" description="ABC transporter" evidence="10">
    <location>
        <begin position="1342"/>
        <end position="1572"/>
    </location>
</feature>
<comment type="caution">
    <text evidence="11">The sequence shown here is derived from an EMBL/GenBank/DDBJ whole genome shotgun (WGS) entry which is preliminary data.</text>
</comment>
<evidence type="ECO:0000256" key="9">
    <source>
        <dbReference type="SAM" id="Phobius"/>
    </source>
</evidence>
<sequence>MIYIRHLKTILWKNWKYFKVHTLLFIFIFEIVITFMLLGPLFGSSVEDLNYEAEPSTPLVGVSNNINKFSFEHKAYTLGFVLPKNQPKDVGNELISNIMNDPYINGVDLNPKTNLYHFQDIEPKIFEDENQFIKYIDNDRKNSVIGGIIFHDDFNDYTIKIRNTEVTDSIMPFVNELAQTIRFEYVETGDVIFSDGYTYIGNPPAEQYISLFVPLQIVIDSALIKMKTNGTVQGFDVELGKLSRPNIHYSSLREEYIDTLSYSGYASYIFIIFIITMIHFGNRLTQEFEDGTRKCLISMGVHRSILWLSWELIYSAFALITVLLNLVIDPTFILSFSGRIIFTLVIILYMFSAHAITIILSLIFKKKKTVFLFTLLIMALFIKFNELVYNLKLKGYYYLEKILCILFPPTNISMAGANITRTYYLTRELSIVNIFKNGFGIYILIAIVNIILYYLIILMIDYIDKVDFRSISFRRSKKLKNNDQCQKNMKDIEKDPTGMECYVQVKNIYKTFSFRKNLVTDSDNNDKKLGNKFIANNNISFNVYKDEIFAILGNNGAGKSTLINNMIGYTNPDSGETYYSGVPISKYKSEIHKELGICHQYNIIFDGFSVRDHFKIFCGIKGINVDIDQFLRDIDLWDKRDYEVQKLSGGQKRKFCIGLAFIGNPKYVFLDEPTTGLDPLSRRKIWNFLLKMKKGRVIFITTHYMDEADIIADRKLIMYKGTILCLGSSIYLKNHFHMKYSLEELENKKLNKELNNFALSSPMLEELFVKLERDAEKKDEMMWNNNNNEKEENSDNNNEIKLPTLYPVKKPNSFITALRMMRFRFKIYLRRKVFLIMTLLFPLVIVLGIFPFLSQMSQSLNLTEYPEINISANDYKDHLWNYDIKNSTNGMNQILTQSLLEQEFPSLSNTNNINNNNNQSSVTYFTTVEMEEKGHEEDDKIHYYVSNFHGNFTDIDKKYHFSIYYNESMPHSIPATINSLANSILTSNNINETFNIRNQPLNTFVFNNYIILKFYCVMIMGMIVSFILAYYGSNVVYDRSSKLLKQYQLNGVSNLSYWLSVLITDYIWFLLSCFIIIGAIILCKFVPFTYISIISVVLLHFCIASIPCLLFVYCISLIFKKDDSAFFILIIINIFPIILCSYKAAFELYESDSEFHAKETIIGSFITAAVMNTLFPTFGFLRVFKDVISIGFKHYTIKYDISFFNLFLVKNGLLPHFVSTLPAILVYTYILYFIDKKFFTPTRVGIIEIKDKIEERFNDEIKNSDEDLRHEYERVVNDLKTTNTNTNTKGTTKNKKDYSSQKSTIPMKFLNLTLEYSHLDISTKEEMVEYMNRKKANKYGEYHLSEFGSRRVVMTAYENVSFGINKCECFGLLGPNGSGKSSFLNTSSFTYKQTLGNMYYDGKNTLDKKGNEITLGYCPQEDVVWKELTLFEHIEMILYIHGYSLSKSKNLAKQFIQYCRLQPHKNKLPYELSGGTRRKLNIITSICSSSSRIMLDEPSAGMDPSTRRYVWDILKASIQSNESSIIMTTHSMEEAELLCNRLAIIVNGKLRCIGTPEHLKMKYGKSYILDVNTDDIERFHQDIVIGKKLFGNHIYHREDKSPQRITYEVENAKDIGRVFDIMESCRKTNHFTDYSYSQTTLEQVFLNFAALKENGI</sequence>
<dbReference type="Gene3D" id="3.40.50.300">
    <property type="entry name" value="P-loop containing nucleotide triphosphate hydrolases"/>
    <property type="match status" value="2"/>
</dbReference>
<evidence type="ECO:0000256" key="8">
    <source>
        <dbReference type="ARBA" id="ARBA00023136"/>
    </source>
</evidence>
<dbReference type="STRING" id="1754192.A0A1Y1X6A0"/>
<feature type="transmembrane region" description="Helical" evidence="9">
    <location>
        <begin position="1125"/>
        <end position="1145"/>
    </location>
</feature>
<feature type="transmembrane region" description="Helical" evidence="9">
    <location>
        <begin position="1165"/>
        <end position="1184"/>
    </location>
</feature>
<feature type="transmembrane region" description="Helical" evidence="9">
    <location>
        <begin position="305"/>
        <end position="328"/>
    </location>
</feature>
<evidence type="ECO:0000256" key="5">
    <source>
        <dbReference type="ARBA" id="ARBA00022741"/>
    </source>
</evidence>
<dbReference type="CDD" id="cd03263">
    <property type="entry name" value="ABC_subfamily_A"/>
    <property type="match status" value="1"/>
</dbReference>
<keyword evidence="6" id="KW-0067">ATP-binding</keyword>
<evidence type="ECO:0000256" key="3">
    <source>
        <dbReference type="ARBA" id="ARBA00022448"/>
    </source>
</evidence>
<dbReference type="PROSITE" id="PS00211">
    <property type="entry name" value="ABC_TRANSPORTER_1"/>
    <property type="match status" value="1"/>
</dbReference>
<feature type="transmembrane region" description="Helical" evidence="9">
    <location>
        <begin position="340"/>
        <end position="363"/>
    </location>
</feature>
<dbReference type="SUPFAM" id="SSF52540">
    <property type="entry name" value="P-loop containing nucleoside triphosphate hydrolases"/>
    <property type="match status" value="2"/>
</dbReference>
<dbReference type="Proteomes" id="UP000193944">
    <property type="component" value="Unassembled WGS sequence"/>
</dbReference>
<reference evidence="11 12" key="1">
    <citation type="submission" date="2016-08" db="EMBL/GenBank/DDBJ databases">
        <title>A Parts List for Fungal Cellulosomes Revealed by Comparative Genomics.</title>
        <authorList>
            <consortium name="DOE Joint Genome Institute"/>
            <person name="Haitjema C.H."/>
            <person name="Gilmore S.P."/>
            <person name="Henske J.K."/>
            <person name="Solomon K.V."/>
            <person name="De Groot R."/>
            <person name="Kuo A."/>
            <person name="Mondo S.J."/>
            <person name="Salamov A.A."/>
            <person name="Labutti K."/>
            <person name="Zhao Z."/>
            <person name="Chiniquy J."/>
            <person name="Barry K."/>
            <person name="Brewer H.M."/>
            <person name="Purvine S.O."/>
            <person name="Wright A.T."/>
            <person name="Boxma B."/>
            <person name="Van Alen T."/>
            <person name="Hackstein J.H."/>
            <person name="Baker S.E."/>
            <person name="Grigoriev I.V."/>
            <person name="O'Malley M.A."/>
        </authorList>
    </citation>
    <scope>NUCLEOTIDE SEQUENCE [LARGE SCALE GENOMIC DNA]</scope>
    <source>
        <strain evidence="11 12">S4</strain>
    </source>
</reference>
<dbReference type="InterPro" id="IPR026082">
    <property type="entry name" value="ABCA"/>
</dbReference>
<keyword evidence="8 9" id="KW-0472">Membrane</keyword>
<dbReference type="PANTHER" id="PTHR19229">
    <property type="entry name" value="ATP-BINDING CASSETTE TRANSPORTER SUBFAMILY A ABCA"/>
    <property type="match status" value="1"/>
</dbReference>
<dbReference type="InterPro" id="IPR003593">
    <property type="entry name" value="AAA+_ATPase"/>
</dbReference>
<comment type="similarity">
    <text evidence="2">Belongs to the ABC transporter superfamily. ABCA family.</text>
</comment>
<evidence type="ECO:0000256" key="4">
    <source>
        <dbReference type="ARBA" id="ARBA00022692"/>
    </source>
</evidence>
<feature type="transmembrane region" description="Helical" evidence="9">
    <location>
        <begin position="1213"/>
        <end position="1234"/>
    </location>
</feature>
<keyword evidence="4 9" id="KW-0812">Transmembrane</keyword>